<feature type="compositionally biased region" description="Acidic residues" evidence="10">
    <location>
        <begin position="215"/>
        <end position="238"/>
    </location>
</feature>
<dbReference type="Proteomes" id="UP001054902">
    <property type="component" value="Unassembled WGS sequence"/>
</dbReference>
<dbReference type="EMBL" id="BLLK01000051">
    <property type="protein sequence ID" value="GFH55656.1"/>
    <property type="molecule type" value="Genomic_DNA"/>
</dbReference>
<reference evidence="14 15" key="1">
    <citation type="journal article" date="2021" name="Sci. Rep.">
        <title>The genome of the diatom Chaetoceros tenuissimus carries an ancient integrated fragment of an extant virus.</title>
        <authorList>
            <person name="Hongo Y."/>
            <person name="Kimura K."/>
            <person name="Takaki Y."/>
            <person name="Yoshida Y."/>
            <person name="Baba S."/>
            <person name="Kobayashi G."/>
            <person name="Nagasaki K."/>
            <person name="Hano T."/>
            <person name="Tomaru Y."/>
        </authorList>
    </citation>
    <scope>NUCLEOTIDE SEQUENCE [LARGE SCALE GENOMIC DNA]</scope>
    <source>
        <strain evidence="14 15">NIES-3715</strain>
    </source>
</reference>
<dbReference type="CDD" id="cd07023">
    <property type="entry name" value="S49_Sppa_N_C"/>
    <property type="match status" value="1"/>
</dbReference>
<keyword evidence="6" id="KW-0378">Hydrolase</keyword>
<keyword evidence="15" id="KW-1185">Reference proteome</keyword>
<keyword evidence="8" id="KW-1133">Transmembrane helix</keyword>
<feature type="signal peptide" evidence="11">
    <location>
        <begin position="1"/>
        <end position="19"/>
    </location>
</feature>
<feature type="region of interest" description="Disordered" evidence="10">
    <location>
        <begin position="104"/>
        <end position="156"/>
    </location>
</feature>
<evidence type="ECO:0000256" key="6">
    <source>
        <dbReference type="ARBA" id="ARBA00022801"/>
    </source>
</evidence>
<evidence type="ECO:0000256" key="7">
    <source>
        <dbReference type="ARBA" id="ARBA00022825"/>
    </source>
</evidence>
<comment type="caution">
    <text evidence="14">The sequence shown here is derived from an EMBL/GenBank/DDBJ whole genome shotgun (WGS) entry which is preliminary data.</text>
</comment>
<dbReference type="Gene3D" id="6.20.330.10">
    <property type="match status" value="1"/>
</dbReference>
<dbReference type="GO" id="GO:0005886">
    <property type="term" value="C:plasma membrane"/>
    <property type="evidence" value="ECO:0007669"/>
    <property type="project" value="UniProtKB-SubCell"/>
</dbReference>
<name>A0AAD3D2M3_9STRA</name>
<evidence type="ECO:0000256" key="4">
    <source>
        <dbReference type="ARBA" id="ARBA00022670"/>
    </source>
</evidence>
<dbReference type="SUPFAM" id="SSF52096">
    <property type="entry name" value="ClpP/crotonase"/>
    <property type="match status" value="1"/>
</dbReference>
<evidence type="ECO:0000313" key="14">
    <source>
        <dbReference type="EMBL" id="GFH55656.1"/>
    </source>
</evidence>
<dbReference type="Gene3D" id="3.90.226.10">
    <property type="entry name" value="2-enoyl-CoA Hydratase, Chain A, domain 1"/>
    <property type="match status" value="1"/>
</dbReference>
<dbReference type="Pfam" id="PF08496">
    <property type="entry name" value="Peptidase_S49_N"/>
    <property type="match status" value="1"/>
</dbReference>
<accession>A0AAD3D2M3</accession>
<feature type="domain" description="Peptidase S49 N-terminal proteobacteria" evidence="13">
    <location>
        <begin position="424"/>
        <end position="559"/>
    </location>
</feature>
<evidence type="ECO:0000256" key="10">
    <source>
        <dbReference type="SAM" id="MobiDB-lite"/>
    </source>
</evidence>
<evidence type="ECO:0000259" key="12">
    <source>
        <dbReference type="Pfam" id="PF01343"/>
    </source>
</evidence>
<sequence length="800" mass="90191">MKLHPLAITLLLPIQASSSSKPFSSLSNFKVEESTDTLVAKNKKRGFFNFEINDLEEESYEIDETIVDEVLPEEQEEEDVELQEEEEDIVPVKKSIWGRKKILDDAPDEEMKEEEEVEEGDDDSDDIVQDILQEESMIESEAENEESTKEPKTSWFGIRNIVEEQVDVENTAVDAIEAEEEEGEEQYVQVPKEETSSWFGGKKSVEAEKEPKEEEFLDTQEEDNESTTVEEDIIDEEETKISKSEERKLKKEELRKQKAQEKQQKLEEKQKKIEEKKKAIEEKKQKIQDLKKEREAKRVEKEAVKKVAKDSKLEKSKQKEEKEVDGKKEEKENESSKSDTPQNAKPPMPPMMENALSPGPLLIIPPPTMSRNPRQFGSPGGPPTSADATMAILSVIVPLISRLVVLTLCSSIFGLGDHIYTPEPSQHFMFEKINHRYQKDSIAMAKALESPPPEQVTNKWLWALTKGKRKNSLKQEVAVDAPKNVEEMYKRTVIVMNVDTYSRDISSVVDELRDAVSFILSQYHDKKQRIEMGDELEVVVCLESPGGVVQEFGLAANQLERLTHAGYGRNDVSLTVCVDKIAASGGYMIACQASPGKLLAAPFAVVGSIGVLRETINVHDVLNKYGVKPYLLTAGEAKVPLTQIGAVTEEGLGIVQKQLDEVHHAFKYMVHRRRGAAINEKNFAKVTNGDIFLGLEGKKCGLVDEIMTSDDYINERVQAGDRVLRLHKYDRSKRGIHLSPLDILLLRSQGLLGKKMSARLRQVGAAGQQVFKVLVSLGMMKAVDTGINFTTRRRRPEDDI</sequence>
<keyword evidence="4" id="KW-0645">Protease</keyword>
<dbReference type="PANTHER" id="PTHR42987">
    <property type="entry name" value="PEPTIDASE S49"/>
    <property type="match status" value="1"/>
</dbReference>
<evidence type="ECO:0000256" key="3">
    <source>
        <dbReference type="ARBA" id="ARBA00022475"/>
    </source>
</evidence>
<feature type="region of interest" description="Disordered" evidence="10">
    <location>
        <begin position="179"/>
        <end position="359"/>
    </location>
</feature>
<dbReference type="Pfam" id="PF01343">
    <property type="entry name" value="Peptidase_S49"/>
    <property type="match status" value="1"/>
</dbReference>
<protein>
    <recommendedName>
        <fullName evidence="16">Peptidase S49 domain-containing protein</fullName>
    </recommendedName>
</protein>
<dbReference type="InterPro" id="IPR029045">
    <property type="entry name" value="ClpP/crotonase-like_dom_sf"/>
</dbReference>
<evidence type="ECO:0008006" key="16">
    <source>
        <dbReference type="Google" id="ProtNLM"/>
    </source>
</evidence>
<evidence type="ECO:0000256" key="1">
    <source>
        <dbReference type="ARBA" id="ARBA00004236"/>
    </source>
</evidence>
<feature type="chain" id="PRO_5042125899" description="Peptidase S49 domain-containing protein" evidence="11">
    <location>
        <begin position="20"/>
        <end position="800"/>
    </location>
</feature>
<feature type="compositionally biased region" description="Acidic residues" evidence="10">
    <location>
        <begin position="105"/>
        <end position="145"/>
    </location>
</feature>
<organism evidence="14 15">
    <name type="scientific">Chaetoceros tenuissimus</name>
    <dbReference type="NCBI Taxonomy" id="426638"/>
    <lineage>
        <taxon>Eukaryota</taxon>
        <taxon>Sar</taxon>
        <taxon>Stramenopiles</taxon>
        <taxon>Ochrophyta</taxon>
        <taxon>Bacillariophyta</taxon>
        <taxon>Coscinodiscophyceae</taxon>
        <taxon>Chaetocerotophycidae</taxon>
        <taxon>Chaetocerotales</taxon>
        <taxon>Chaetocerotaceae</taxon>
        <taxon>Chaetoceros</taxon>
    </lineage>
</organism>
<dbReference type="GO" id="GO:0006508">
    <property type="term" value="P:proteolysis"/>
    <property type="evidence" value="ECO:0007669"/>
    <property type="project" value="UniProtKB-KW"/>
</dbReference>
<evidence type="ECO:0000256" key="9">
    <source>
        <dbReference type="ARBA" id="ARBA00023136"/>
    </source>
</evidence>
<feature type="compositionally biased region" description="Basic and acidic residues" evidence="10">
    <location>
        <begin position="239"/>
        <end position="337"/>
    </location>
</feature>
<keyword evidence="11" id="KW-0732">Signal</keyword>
<comment type="subcellular location">
    <subcellularLocation>
        <location evidence="1">Cell membrane</location>
    </subcellularLocation>
</comment>
<dbReference type="InterPro" id="IPR047272">
    <property type="entry name" value="S49_SppA_C"/>
</dbReference>
<keyword evidence="9" id="KW-0472">Membrane</keyword>
<proteinExistence type="inferred from homology"/>
<evidence type="ECO:0000259" key="13">
    <source>
        <dbReference type="Pfam" id="PF08496"/>
    </source>
</evidence>
<dbReference type="GO" id="GO:0004252">
    <property type="term" value="F:serine-type endopeptidase activity"/>
    <property type="evidence" value="ECO:0007669"/>
    <property type="project" value="InterPro"/>
</dbReference>
<keyword evidence="3" id="KW-1003">Cell membrane</keyword>
<evidence type="ECO:0000256" key="2">
    <source>
        <dbReference type="ARBA" id="ARBA00008683"/>
    </source>
</evidence>
<feature type="domain" description="Peptidase S49" evidence="12">
    <location>
        <begin position="574"/>
        <end position="715"/>
    </location>
</feature>
<keyword evidence="7" id="KW-0720">Serine protease</keyword>
<feature type="compositionally biased region" description="Basic and acidic residues" evidence="10">
    <location>
        <begin position="203"/>
        <end position="214"/>
    </location>
</feature>
<dbReference type="InterPro" id="IPR002142">
    <property type="entry name" value="Peptidase_S49"/>
</dbReference>
<evidence type="ECO:0000313" key="15">
    <source>
        <dbReference type="Proteomes" id="UP001054902"/>
    </source>
</evidence>
<keyword evidence="5" id="KW-0812">Transmembrane</keyword>
<gene>
    <name evidence="14" type="ORF">CTEN210_12132</name>
</gene>
<dbReference type="InterPro" id="IPR013703">
    <property type="entry name" value="Peptidase_S49_N_proteobac"/>
</dbReference>
<dbReference type="PANTHER" id="PTHR42987:SF4">
    <property type="entry name" value="PROTEASE SOHB-RELATED"/>
    <property type="match status" value="1"/>
</dbReference>
<dbReference type="AlphaFoldDB" id="A0AAD3D2M3"/>
<evidence type="ECO:0000256" key="11">
    <source>
        <dbReference type="SAM" id="SignalP"/>
    </source>
</evidence>
<evidence type="ECO:0000256" key="8">
    <source>
        <dbReference type="ARBA" id="ARBA00022989"/>
    </source>
</evidence>
<evidence type="ECO:0000256" key="5">
    <source>
        <dbReference type="ARBA" id="ARBA00022692"/>
    </source>
</evidence>
<comment type="similarity">
    <text evidence="2">Belongs to the peptidase S49 family.</text>
</comment>